<feature type="compositionally biased region" description="Basic and acidic residues" evidence="1">
    <location>
        <begin position="12"/>
        <end position="22"/>
    </location>
</feature>
<reference evidence="2" key="2">
    <citation type="submission" date="2020-11" db="EMBL/GenBank/DDBJ databases">
        <authorList>
            <person name="McCartney M.A."/>
            <person name="Auch B."/>
            <person name="Kono T."/>
            <person name="Mallez S."/>
            <person name="Becker A."/>
            <person name="Gohl D.M."/>
            <person name="Silverstein K.A.T."/>
            <person name="Koren S."/>
            <person name="Bechman K.B."/>
            <person name="Herman A."/>
            <person name="Abrahante J.E."/>
            <person name="Garbe J."/>
        </authorList>
    </citation>
    <scope>NUCLEOTIDE SEQUENCE</scope>
    <source>
        <strain evidence="2">Duluth1</strain>
        <tissue evidence="2">Whole animal</tissue>
    </source>
</reference>
<evidence type="ECO:0000313" key="2">
    <source>
        <dbReference type="EMBL" id="KAH3834528.1"/>
    </source>
</evidence>
<dbReference type="AlphaFoldDB" id="A0A9D4K7P1"/>
<sequence length="51" mass="5879">MHFHGSGHKSARRTEGRTDGQRQNELLPPEVRLTCIYFKQEHRITGAKLSC</sequence>
<reference evidence="2" key="1">
    <citation type="journal article" date="2019" name="bioRxiv">
        <title>The Genome of the Zebra Mussel, Dreissena polymorpha: A Resource for Invasive Species Research.</title>
        <authorList>
            <person name="McCartney M.A."/>
            <person name="Auch B."/>
            <person name="Kono T."/>
            <person name="Mallez S."/>
            <person name="Zhang Y."/>
            <person name="Obille A."/>
            <person name="Becker A."/>
            <person name="Abrahante J.E."/>
            <person name="Garbe J."/>
            <person name="Badalamenti J.P."/>
            <person name="Herman A."/>
            <person name="Mangelson H."/>
            <person name="Liachko I."/>
            <person name="Sullivan S."/>
            <person name="Sone E.D."/>
            <person name="Koren S."/>
            <person name="Silverstein K.A.T."/>
            <person name="Beckman K.B."/>
            <person name="Gohl D.M."/>
        </authorList>
    </citation>
    <scope>NUCLEOTIDE SEQUENCE</scope>
    <source>
        <strain evidence="2">Duluth1</strain>
        <tissue evidence="2">Whole animal</tissue>
    </source>
</reference>
<gene>
    <name evidence="2" type="ORF">DPMN_107857</name>
</gene>
<accession>A0A9D4K7P1</accession>
<proteinExistence type="predicted"/>
<comment type="caution">
    <text evidence="2">The sequence shown here is derived from an EMBL/GenBank/DDBJ whole genome shotgun (WGS) entry which is preliminary data.</text>
</comment>
<feature type="region of interest" description="Disordered" evidence="1">
    <location>
        <begin position="1"/>
        <end position="26"/>
    </location>
</feature>
<protein>
    <submittedName>
        <fullName evidence="2">Uncharacterized protein</fullName>
    </submittedName>
</protein>
<name>A0A9D4K7P1_DREPO</name>
<keyword evidence="3" id="KW-1185">Reference proteome</keyword>
<organism evidence="2 3">
    <name type="scientific">Dreissena polymorpha</name>
    <name type="common">Zebra mussel</name>
    <name type="synonym">Mytilus polymorpha</name>
    <dbReference type="NCBI Taxonomy" id="45954"/>
    <lineage>
        <taxon>Eukaryota</taxon>
        <taxon>Metazoa</taxon>
        <taxon>Spiralia</taxon>
        <taxon>Lophotrochozoa</taxon>
        <taxon>Mollusca</taxon>
        <taxon>Bivalvia</taxon>
        <taxon>Autobranchia</taxon>
        <taxon>Heteroconchia</taxon>
        <taxon>Euheterodonta</taxon>
        <taxon>Imparidentia</taxon>
        <taxon>Neoheterodontei</taxon>
        <taxon>Myida</taxon>
        <taxon>Dreissenoidea</taxon>
        <taxon>Dreissenidae</taxon>
        <taxon>Dreissena</taxon>
    </lineage>
</organism>
<evidence type="ECO:0000256" key="1">
    <source>
        <dbReference type="SAM" id="MobiDB-lite"/>
    </source>
</evidence>
<dbReference type="Proteomes" id="UP000828390">
    <property type="component" value="Unassembled WGS sequence"/>
</dbReference>
<dbReference type="EMBL" id="JAIWYP010000004">
    <property type="protein sequence ID" value="KAH3834528.1"/>
    <property type="molecule type" value="Genomic_DNA"/>
</dbReference>
<evidence type="ECO:0000313" key="3">
    <source>
        <dbReference type="Proteomes" id="UP000828390"/>
    </source>
</evidence>
<feature type="compositionally biased region" description="Basic residues" evidence="1">
    <location>
        <begin position="1"/>
        <end position="11"/>
    </location>
</feature>